<evidence type="ECO:0000313" key="2">
    <source>
        <dbReference type="EMBL" id="KKQ01455.1"/>
    </source>
</evidence>
<keyword evidence="1" id="KW-0812">Transmembrane</keyword>
<protein>
    <submittedName>
        <fullName evidence="2">Uncharacterized protein</fullName>
    </submittedName>
</protein>
<accession>A0A0G0EK41</accession>
<feature type="transmembrane region" description="Helical" evidence="1">
    <location>
        <begin position="12"/>
        <end position="28"/>
    </location>
</feature>
<dbReference type="Proteomes" id="UP000034344">
    <property type="component" value="Unassembled WGS sequence"/>
</dbReference>
<dbReference type="AlphaFoldDB" id="A0A0G0EK41"/>
<proteinExistence type="predicted"/>
<organism evidence="2 3">
    <name type="scientific">Candidatus Roizmanbacteria bacterium GW2011_GWA2_36_23</name>
    <dbReference type="NCBI Taxonomy" id="1618480"/>
    <lineage>
        <taxon>Bacteria</taxon>
        <taxon>Candidatus Roizmaniibacteriota</taxon>
    </lineage>
</organism>
<dbReference type="STRING" id="1618480.US11_C0008G0012"/>
<gene>
    <name evidence="2" type="ORF">US11_C0008G0012</name>
</gene>
<evidence type="ECO:0000313" key="3">
    <source>
        <dbReference type="Proteomes" id="UP000034344"/>
    </source>
</evidence>
<keyword evidence="1" id="KW-1133">Transmembrane helix</keyword>
<sequence>MKIKKKSFRGYYAFIIVFLVLYLGFYLIKTSVVLKAGDRLNLVFYGQDTSVYSIGTNDVSYKLLFPAEIYLSVPGGYGYYRTGSIGKLVSLEKKPDLYKRVFSAASSSFIDLYFYPQIPTIYYGKEEAFNKRLDLADILINKSNANLLDRLYLVWRLVLSGNNQYRTIDDLPIKQGLNRKLFDREAFKKQSQGYFYKRTYRTIRENVQILYTKNYKTAKILSDVIEGEGIRVVDLTQTDHKNECRLSYQKTAKSLVTENLANFFKCRMEKKATELSDIILELGKLEEEWETE</sequence>
<reference evidence="2 3" key="1">
    <citation type="journal article" date="2015" name="Nature">
        <title>rRNA introns, odd ribosomes, and small enigmatic genomes across a large radiation of phyla.</title>
        <authorList>
            <person name="Brown C.T."/>
            <person name="Hug L.A."/>
            <person name="Thomas B.C."/>
            <person name="Sharon I."/>
            <person name="Castelle C.J."/>
            <person name="Singh A."/>
            <person name="Wilkins M.J."/>
            <person name="Williams K.H."/>
            <person name="Banfield J.F."/>
        </authorList>
    </citation>
    <scope>NUCLEOTIDE SEQUENCE [LARGE SCALE GENOMIC DNA]</scope>
</reference>
<name>A0A0G0EK41_9BACT</name>
<comment type="caution">
    <text evidence="2">The sequence shown here is derived from an EMBL/GenBank/DDBJ whole genome shotgun (WGS) entry which is preliminary data.</text>
</comment>
<dbReference type="EMBL" id="LBRS01000008">
    <property type="protein sequence ID" value="KKQ01455.1"/>
    <property type="molecule type" value="Genomic_DNA"/>
</dbReference>
<evidence type="ECO:0000256" key="1">
    <source>
        <dbReference type="SAM" id="Phobius"/>
    </source>
</evidence>
<keyword evidence="1" id="KW-0472">Membrane</keyword>